<organism evidence="1 2">
    <name type="scientific">Streptomyces virginiae</name>
    <name type="common">Streptomyces cinnamonensis</name>
    <dbReference type="NCBI Taxonomy" id="1961"/>
    <lineage>
        <taxon>Bacteria</taxon>
        <taxon>Bacillati</taxon>
        <taxon>Actinomycetota</taxon>
        <taxon>Actinomycetes</taxon>
        <taxon>Kitasatosporales</taxon>
        <taxon>Streptomycetaceae</taxon>
        <taxon>Streptomyces</taxon>
    </lineage>
</organism>
<name>A0ABQ3NMG3_STRVG</name>
<evidence type="ECO:0000313" key="2">
    <source>
        <dbReference type="Proteomes" id="UP000660554"/>
    </source>
</evidence>
<dbReference type="RefSeq" id="WP_191869797.1">
    <property type="nucleotide sequence ID" value="NZ_BMRU01000035.1"/>
</dbReference>
<dbReference type="GeneID" id="86952597"/>
<evidence type="ECO:0008006" key="3">
    <source>
        <dbReference type="Google" id="ProtNLM"/>
    </source>
</evidence>
<proteinExistence type="predicted"/>
<evidence type="ECO:0000313" key="1">
    <source>
        <dbReference type="EMBL" id="GHI13947.1"/>
    </source>
</evidence>
<accession>A0ABQ3NMG3</accession>
<dbReference type="EMBL" id="BNDV01000008">
    <property type="protein sequence ID" value="GHI13947.1"/>
    <property type="molecule type" value="Genomic_DNA"/>
</dbReference>
<keyword evidence="2" id="KW-1185">Reference proteome</keyword>
<reference evidence="2" key="1">
    <citation type="submission" date="2020-09" db="EMBL/GenBank/DDBJ databases">
        <title>Whole genome shotgun sequence of Streptomyces cinnamonensis NBRC 15873.</title>
        <authorList>
            <person name="Komaki H."/>
            <person name="Tamura T."/>
        </authorList>
    </citation>
    <scope>NUCLEOTIDE SEQUENCE [LARGE SCALE GENOMIC DNA]</scope>
    <source>
        <strain evidence="2">NBRC 15873</strain>
    </source>
</reference>
<protein>
    <recommendedName>
        <fullName evidence="3">Transposase</fullName>
    </recommendedName>
</protein>
<dbReference type="Proteomes" id="UP000660554">
    <property type="component" value="Unassembled WGS sequence"/>
</dbReference>
<gene>
    <name evidence="1" type="ORF">Scinn_34100</name>
</gene>
<comment type="caution">
    <text evidence="1">The sequence shown here is derived from an EMBL/GenBank/DDBJ whole genome shotgun (WGS) entry which is preliminary data.</text>
</comment>
<sequence length="111" mass="12182">MRGRRLRLGLYADEQGLAWVQALVEDAVGTRSARIVNGTVAHTADDSLDFLAEQWTVEHPDQSPGSRQPVQLEVHLGCSLRTWRAIRKAVLAALCPEGSAPHTCRVPWTVG</sequence>